<dbReference type="Pfam" id="PF00080">
    <property type="entry name" value="Sod_Cu"/>
    <property type="match status" value="1"/>
</dbReference>
<evidence type="ECO:0000259" key="3">
    <source>
        <dbReference type="Pfam" id="PF00080"/>
    </source>
</evidence>
<dbReference type="AlphaFoldDB" id="A0A7J6LQZ4"/>
<keyword evidence="1" id="KW-0479">Metal-binding</keyword>
<dbReference type="PRINTS" id="PR00068">
    <property type="entry name" value="CUZNDISMTASE"/>
</dbReference>
<evidence type="ECO:0000256" key="1">
    <source>
        <dbReference type="RuleBase" id="RU000393"/>
    </source>
</evidence>
<proteinExistence type="inferred from homology"/>
<dbReference type="Proteomes" id="UP000591131">
    <property type="component" value="Unassembled WGS sequence"/>
</dbReference>
<feature type="signal peptide" evidence="2">
    <location>
        <begin position="1"/>
        <end position="17"/>
    </location>
</feature>
<comment type="cofactor">
    <cofactor evidence="1">
        <name>Cu cation</name>
        <dbReference type="ChEBI" id="CHEBI:23378"/>
    </cofactor>
    <text evidence="1">Binds 1 copper ion per subunit.</text>
</comment>
<keyword evidence="1" id="KW-0862">Zinc</keyword>
<gene>
    <name evidence="4" type="primary">SOD1_3</name>
    <name evidence="4" type="ORF">FOL47_006610</name>
</gene>
<dbReference type="InterPro" id="IPR024134">
    <property type="entry name" value="SOD_Cu/Zn_/chaperone"/>
</dbReference>
<keyword evidence="1" id="KW-0560">Oxidoreductase</keyword>
<organism evidence="4 5">
    <name type="scientific">Perkinsus chesapeaki</name>
    <name type="common">Clam parasite</name>
    <name type="synonym">Perkinsus andrewsi</name>
    <dbReference type="NCBI Taxonomy" id="330153"/>
    <lineage>
        <taxon>Eukaryota</taxon>
        <taxon>Sar</taxon>
        <taxon>Alveolata</taxon>
        <taxon>Perkinsozoa</taxon>
        <taxon>Perkinsea</taxon>
        <taxon>Perkinsida</taxon>
        <taxon>Perkinsidae</taxon>
        <taxon>Perkinsus</taxon>
    </lineage>
</organism>
<comment type="cofactor">
    <cofactor evidence="1">
        <name>Zn(2+)</name>
        <dbReference type="ChEBI" id="CHEBI:29105"/>
    </cofactor>
    <text evidence="1">Binds 1 zinc ion per subunit.</text>
</comment>
<dbReference type="EMBL" id="JAAPAO010000371">
    <property type="protein sequence ID" value="KAF4661633.1"/>
    <property type="molecule type" value="Genomic_DNA"/>
</dbReference>
<sequence length="247" mass="26324">MSLFLILTAVWFSSVAACSDACSDLCAQIPGCSKKGSQCEDDIAPPHVCKDLFFVKSRTSADARPCSVATSKYCPQLYPVRCADISPVRRRRLPAYASAKLEPFGSGSSARGTIRFKQSRKATLISYYVSGLEPNSYHGVHIHETSVFEPNGCNSAGGHYNPFYNSHGDRNSTVRHVGDMGNIQADASGVAEGHFYTDLIVLKGSISVLGRSVVLHADRDDLGKGGDPSSKTTGNSGARLACGKIIG</sequence>
<dbReference type="InterPro" id="IPR018152">
    <property type="entry name" value="SOD_Cu/Zn_BS"/>
</dbReference>
<dbReference type="CDD" id="cd00305">
    <property type="entry name" value="Cu-Zn_Superoxide_Dismutase"/>
    <property type="match status" value="1"/>
</dbReference>
<feature type="chain" id="PRO_5029680944" description="Superoxide dismutase [Cu-Zn]" evidence="2">
    <location>
        <begin position="18"/>
        <end position="247"/>
    </location>
</feature>
<evidence type="ECO:0000313" key="5">
    <source>
        <dbReference type="Proteomes" id="UP000591131"/>
    </source>
</evidence>
<dbReference type="InterPro" id="IPR001424">
    <property type="entry name" value="SOD_Cu_Zn_dom"/>
</dbReference>
<dbReference type="OrthoDB" id="427596at2759"/>
<keyword evidence="1" id="KW-0186">Copper</keyword>
<keyword evidence="2" id="KW-0732">Signal</keyword>
<dbReference type="PROSITE" id="PS00332">
    <property type="entry name" value="SOD_CU_ZN_2"/>
    <property type="match status" value="1"/>
</dbReference>
<comment type="function">
    <text evidence="1">Destroys radicals which are normally produced within the cells and which are toxic to biological systems.</text>
</comment>
<dbReference type="GO" id="GO:0005507">
    <property type="term" value="F:copper ion binding"/>
    <property type="evidence" value="ECO:0007669"/>
    <property type="project" value="InterPro"/>
</dbReference>
<dbReference type="Gene3D" id="2.60.40.200">
    <property type="entry name" value="Superoxide dismutase, copper/zinc binding domain"/>
    <property type="match status" value="1"/>
</dbReference>
<evidence type="ECO:0000256" key="2">
    <source>
        <dbReference type="SAM" id="SignalP"/>
    </source>
</evidence>
<comment type="catalytic activity">
    <reaction evidence="1">
        <text>2 superoxide + 2 H(+) = H2O2 + O2</text>
        <dbReference type="Rhea" id="RHEA:20696"/>
        <dbReference type="ChEBI" id="CHEBI:15378"/>
        <dbReference type="ChEBI" id="CHEBI:15379"/>
        <dbReference type="ChEBI" id="CHEBI:16240"/>
        <dbReference type="ChEBI" id="CHEBI:18421"/>
        <dbReference type="EC" id="1.15.1.1"/>
    </reaction>
</comment>
<dbReference type="GO" id="GO:0004784">
    <property type="term" value="F:superoxide dismutase activity"/>
    <property type="evidence" value="ECO:0007669"/>
    <property type="project" value="UniProtKB-EC"/>
</dbReference>
<evidence type="ECO:0000313" key="4">
    <source>
        <dbReference type="EMBL" id="KAF4661633.1"/>
    </source>
</evidence>
<keyword evidence="5" id="KW-1185">Reference proteome</keyword>
<dbReference type="InterPro" id="IPR036423">
    <property type="entry name" value="SOD-like_Cu/Zn_dom_sf"/>
</dbReference>
<accession>A0A7J6LQZ4</accession>
<protein>
    <recommendedName>
        <fullName evidence="1">Superoxide dismutase [Cu-Zn]</fullName>
        <ecNumber evidence="1">1.15.1.1</ecNumber>
    </recommendedName>
</protein>
<comment type="caution">
    <text evidence="4">The sequence shown here is derived from an EMBL/GenBank/DDBJ whole genome shotgun (WGS) entry which is preliminary data.</text>
</comment>
<comment type="similarity">
    <text evidence="1">Belongs to the Cu-Zn superoxide dismutase family.</text>
</comment>
<dbReference type="SUPFAM" id="SSF49329">
    <property type="entry name" value="Cu,Zn superoxide dismutase-like"/>
    <property type="match status" value="1"/>
</dbReference>
<reference evidence="4 5" key="1">
    <citation type="submission" date="2020-04" db="EMBL/GenBank/DDBJ databases">
        <title>Perkinsus chesapeaki whole genome sequence.</title>
        <authorList>
            <person name="Bogema D.R."/>
        </authorList>
    </citation>
    <scope>NUCLEOTIDE SEQUENCE [LARGE SCALE GENOMIC DNA]</scope>
    <source>
        <strain evidence="4">ATCC PRA-425</strain>
    </source>
</reference>
<name>A0A7J6LQZ4_PERCH</name>
<dbReference type="PANTHER" id="PTHR10003">
    <property type="entry name" value="SUPEROXIDE DISMUTASE CU-ZN -RELATED"/>
    <property type="match status" value="1"/>
</dbReference>
<dbReference type="EC" id="1.15.1.1" evidence="1"/>
<feature type="domain" description="Superoxide dismutase copper/zinc binding" evidence="3">
    <location>
        <begin position="111"/>
        <end position="245"/>
    </location>
</feature>